<protein>
    <recommendedName>
        <fullName evidence="13">Rad21/Rec8-like protein N-terminal domain-containing protein</fullName>
    </recommendedName>
</protein>
<feature type="compositionally biased region" description="Basic and acidic residues" evidence="8">
    <location>
        <begin position="276"/>
        <end position="321"/>
    </location>
</feature>
<dbReference type="AlphaFoldDB" id="A0A565C759"/>
<dbReference type="PANTHER" id="PTHR12585">
    <property type="entry name" value="SCC1 / RAD21 FAMILY MEMBER"/>
    <property type="match status" value="1"/>
</dbReference>
<evidence type="ECO:0000256" key="6">
    <source>
        <dbReference type="ARBA" id="ARBA00023242"/>
    </source>
</evidence>
<dbReference type="GO" id="GO:0007062">
    <property type="term" value="P:sister chromatid cohesion"/>
    <property type="evidence" value="ECO:0007669"/>
    <property type="project" value="InterPro"/>
</dbReference>
<name>A0A565C759_9BRAS</name>
<dbReference type="InterPro" id="IPR006910">
    <property type="entry name" value="Rad21_Rec8_N"/>
</dbReference>
<feature type="domain" description="Rad21/Rec8-like protein C-terminal eukaryotic" evidence="9">
    <location>
        <begin position="830"/>
        <end position="881"/>
    </location>
</feature>
<comment type="similarity">
    <text evidence="2">Belongs to the rad21 family.</text>
</comment>
<evidence type="ECO:0000256" key="3">
    <source>
        <dbReference type="ARBA" id="ARBA00022618"/>
    </source>
</evidence>
<keyword evidence="4" id="KW-0131">Cell cycle</keyword>
<proteinExistence type="inferred from homology"/>
<dbReference type="Pfam" id="PF04825">
    <property type="entry name" value="Rad21_Rec8_N"/>
    <property type="match status" value="1"/>
</dbReference>
<accession>A0A565C759</accession>
<evidence type="ECO:0000256" key="8">
    <source>
        <dbReference type="SAM" id="MobiDB-lite"/>
    </source>
</evidence>
<evidence type="ECO:0000256" key="5">
    <source>
        <dbReference type="ARBA" id="ARBA00022829"/>
    </source>
</evidence>
<comment type="subunit">
    <text evidence="7">Component of the cohesin complex.</text>
</comment>
<evidence type="ECO:0000313" key="11">
    <source>
        <dbReference type="EMBL" id="VVB09442.1"/>
    </source>
</evidence>
<gene>
    <name evidence="11" type="ORF">ANE_LOCUS19886</name>
</gene>
<comment type="subcellular location">
    <subcellularLocation>
        <location evidence="1">Nucleus</location>
    </subcellularLocation>
</comment>
<dbReference type="GO" id="GO:0008278">
    <property type="term" value="C:cohesin complex"/>
    <property type="evidence" value="ECO:0007669"/>
    <property type="project" value="InterPro"/>
</dbReference>
<keyword evidence="3" id="KW-0132">Cell division</keyword>
<keyword evidence="12" id="KW-1185">Reference proteome</keyword>
<sequence>MFYSQCLVSRNGPLGAIWVAAYFFKKLKKAQVKDTHIPSSVDQILQKELDALTYRVLAYLLLGVVRIYSKKVDFLFDDCNKVLIGVKEFVATEKNREKTTVSLPASTSTECFSIALPERFELDAFDLGVLEDFHGGNVKPQEDITLKEGGWETESMDQYSMERFDMEEDLFMSHETFFAVHKKTKHENSAHDMDVDAENFRDTTKETSVRFVEVEPLNSNEYSRDHENASRHREDPEYDGMLVELQMSEDIRRAQEEDTVRETICTIVQRLVDHHGFTGDNQHKDGHREHSESEKTSVETSLEKMRHDGSRLSECGRHEVNDGIEEQASGATRTDGEQENSKMSTQEESEPASATDSRDLLEGVEKCQGHSEVEIPDIEMFHGSQKEQSETFEMNQGDEAPGATRIDGEQEIPKMSTLEESEPASATDSRDLLEGAEKCRGHSEVEMPDIEKFHGSHKEQSETSEMHQGGFQNASEKGFLSDMSVSKEGSGGFNTTDTPVAVTPKGPSRLRISEGETSPQFSIIPTPAAKESSRVSRKRKCLIDDDVIIPNKVMKKMIEDSSNLISKRKNVLHTDHPAKRIKRLANPSQSFLDPLFPYESMHLRSLFCQTIKLKRRDTTGTPRDAQTAGRTRNSSLGTVRIPVDALSSDETENAQEIMVTPQAASLAGLKVTVGNSSEVSAAMEASHITSGIAHQTEIAPEIPVKPADIAPETPVRRSEQTEIAPETPVVSEQVEIAPDTPVRESMSIRFFKDPEICEKEARPASSFTSFGEYQSEYRAEDRVLDAILMNEEQVNAHETEDLQQETWSARTRNVAKFLEDRFLEQREKEEEEKLSLLKLCRGRTQKEGARLFYETLVLKTRGYLEVKQDHPYSDILLTRYTRQQEAC</sequence>
<dbReference type="GO" id="GO:0007059">
    <property type="term" value="P:chromosome segregation"/>
    <property type="evidence" value="ECO:0007669"/>
    <property type="project" value="UniProtKB-KW"/>
</dbReference>
<organism evidence="11 12">
    <name type="scientific">Arabis nemorensis</name>
    <dbReference type="NCBI Taxonomy" id="586526"/>
    <lineage>
        <taxon>Eukaryota</taxon>
        <taxon>Viridiplantae</taxon>
        <taxon>Streptophyta</taxon>
        <taxon>Embryophyta</taxon>
        <taxon>Tracheophyta</taxon>
        <taxon>Spermatophyta</taxon>
        <taxon>Magnoliopsida</taxon>
        <taxon>eudicotyledons</taxon>
        <taxon>Gunneridae</taxon>
        <taxon>Pentapetalae</taxon>
        <taxon>rosids</taxon>
        <taxon>malvids</taxon>
        <taxon>Brassicales</taxon>
        <taxon>Brassicaceae</taxon>
        <taxon>Arabideae</taxon>
        <taxon>Arabis</taxon>
    </lineage>
</organism>
<dbReference type="CDD" id="cd21793">
    <property type="entry name" value="Rad21_Rec8_M_AtSYN1-like"/>
    <property type="match status" value="1"/>
</dbReference>
<evidence type="ECO:0000256" key="2">
    <source>
        <dbReference type="ARBA" id="ARBA00009870"/>
    </source>
</evidence>
<dbReference type="InterPro" id="IPR006909">
    <property type="entry name" value="Rad21/Rec8_C_eu"/>
</dbReference>
<feature type="region of interest" description="Disordered" evidence="8">
    <location>
        <begin position="384"/>
        <end position="470"/>
    </location>
</feature>
<evidence type="ECO:0000313" key="12">
    <source>
        <dbReference type="Proteomes" id="UP000489600"/>
    </source>
</evidence>
<keyword evidence="6" id="KW-0539">Nucleus</keyword>
<dbReference type="GO" id="GO:0051301">
    <property type="term" value="P:cell division"/>
    <property type="evidence" value="ECO:0007669"/>
    <property type="project" value="UniProtKB-KW"/>
</dbReference>
<dbReference type="GO" id="GO:0005634">
    <property type="term" value="C:nucleus"/>
    <property type="evidence" value="ECO:0007669"/>
    <property type="project" value="UniProtKB-SubCell"/>
</dbReference>
<feature type="region of interest" description="Disordered" evidence="8">
    <location>
        <begin position="276"/>
        <end position="359"/>
    </location>
</feature>
<comment type="caution">
    <text evidence="11">The sequence shown here is derived from an EMBL/GenBank/DDBJ whole genome shotgun (WGS) entry which is preliminary data.</text>
</comment>
<feature type="region of interest" description="Disordered" evidence="8">
    <location>
        <begin position="217"/>
        <end position="236"/>
    </location>
</feature>
<dbReference type="Pfam" id="PF04824">
    <property type="entry name" value="Rad21_Rec8"/>
    <property type="match status" value="1"/>
</dbReference>
<dbReference type="GO" id="GO:1990414">
    <property type="term" value="P:replication-born double-strand break repair via sister chromatid exchange"/>
    <property type="evidence" value="ECO:0007669"/>
    <property type="project" value="TreeGrafter"/>
</dbReference>
<dbReference type="SUPFAM" id="SSF46785">
    <property type="entry name" value="Winged helix' DNA-binding domain"/>
    <property type="match status" value="1"/>
</dbReference>
<evidence type="ECO:0000256" key="1">
    <source>
        <dbReference type="ARBA" id="ARBA00004123"/>
    </source>
</evidence>
<feature type="compositionally biased region" description="Basic and acidic residues" evidence="8">
    <location>
        <begin position="222"/>
        <end position="235"/>
    </location>
</feature>
<evidence type="ECO:0000256" key="7">
    <source>
        <dbReference type="ARBA" id="ARBA00064543"/>
    </source>
</evidence>
<feature type="compositionally biased region" description="Basic and acidic residues" evidence="8">
    <location>
        <begin position="428"/>
        <end position="465"/>
    </location>
</feature>
<evidence type="ECO:0000256" key="4">
    <source>
        <dbReference type="ARBA" id="ARBA00022776"/>
    </source>
</evidence>
<dbReference type="PANTHER" id="PTHR12585:SF73">
    <property type="entry name" value="SISTER CHROMATID COHESION 1 PROTEIN 2"/>
    <property type="match status" value="1"/>
</dbReference>
<dbReference type="FunFam" id="1.10.10.580:FF:000002">
    <property type="entry name" value="Sister chromatid cohesion 1 protein 4"/>
    <property type="match status" value="1"/>
</dbReference>
<keyword evidence="5" id="KW-0159">Chromosome partition</keyword>
<feature type="domain" description="Rad21/Rec8-like protein N-terminal" evidence="10">
    <location>
        <begin position="1"/>
        <end position="105"/>
    </location>
</feature>
<reference evidence="11" key="1">
    <citation type="submission" date="2019-07" db="EMBL/GenBank/DDBJ databases">
        <authorList>
            <person name="Dittberner H."/>
        </authorList>
    </citation>
    <scope>NUCLEOTIDE SEQUENCE [LARGE SCALE GENOMIC DNA]</scope>
</reference>
<dbReference type="Proteomes" id="UP000489600">
    <property type="component" value="Unassembled WGS sequence"/>
</dbReference>
<evidence type="ECO:0000259" key="9">
    <source>
        <dbReference type="Pfam" id="PF04824"/>
    </source>
</evidence>
<dbReference type="EMBL" id="CABITT030000006">
    <property type="protein sequence ID" value="VVB09442.1"/>
    <property type="molecule type" value="Genomic_DNA"/>
</dbReference>
<dbReference type="Gene3D" id="1.10.10.580">
    <property type="entry name" value="Structural maintenance of chromosome 1. Chain E"/>
    <property type="match status" value="1"/>
</dbReference>
<dbReference type="InterPro" id="IPR036390">
    <property type="entry name" value="WH_DNA-bd_sf"/>
</dbReference>
<dbReference type="InterPro" id="IPR023093">
    <property type="entry name" value="ScpA-like_C"/>
</dbReference>
<dbReference type="InterPro" id="IPR039781">
    <property type="entry name" value="Rad21/Rec8-like"/>
</dbReference>
<dbReference type="OrthoDB" id="10071381at2759"/>
<dbReference type="GO" id="GO:0003682">
    <property type="term" value="F:chromatin binding"/>
    <property type="evidence" value="ECO:0007669"/>
    <property type="project" value="TreeGrafter"/>
</dbReference>
<feature type="region of interest" description="Disordered" evidence="8">
    <location>
        <begin position="486"/>
        <end position="532"/>
    </location>
</feature>
<keyword evidence="4" id="KW-0498">Mitosis</keyword>
<evidence type="ECO:0008006" key="13">
    <source>
        <dbReference type="Google" id="ProtNLM"/>
    </source>
</evidence>
<evidence type="ECO:0000259" key="10">
    <source>
        <dbReference type="Pfam" id="PF04825"/>
    </source>
</evidence>